<dbReference type="InterPro" id="IPR033132">
    <property type="entry name" value="GH_1_N_CS"/>
</dbReference>
<keyword evidence="2 5" id="KW-0378">Hydrolase</keyword>
<gene>
    <name evidence="7" type="ORF">V6N11_005567</name>
</gene>
<dbReference type="PROSITE" id="PS00572">
    <property type="entry name" value="GLYCOSYL_HYDROL_F1_1"/>
    <property type="match status" value="1"/>
</dbReference>
<evidence type="ECO:0000256" key="3">
    <source>
        <dbReference type="PROSITE-ProRule" id="PRU10055"/>
    </source>
</evidence>
<comment type="similarity">
    <text evidence="1 4">Belongs to the glycosyl hydrolase 1 family.</text>
</comment>
<organism evidence="7 8">
    <name type="scientific">Hibiscus sabdariffa</name>
    <name type="common">roselle</name>
    <dbReference type="NCBI Taxonomy" id="183260"/>
    <lineage>
        <taxon>Eukaryota</taxon>
        <taxon>Viridiplantae</taxon>
        <taxon>Streptophyta</taxon>
        <taxon>Embryophyta</taxon>
        <taxon>Tracheophyta</taxon>
        <taxon>Spermatophyta</taxon>
        <taxon>Magnoliopsida</taxon>
        <taxon>eudicotyledons</taxon>
        <taxon>Gunneridae</taxon>
        <taxon>Pentapetalae</taxon>
        <taxon>rosids</taxon>
        <taxon>malvids</taxon>
        <taxon>Malvales</taxon>
        <taxon>Malvaceae</taxon>
        <taxon>Malvoideae</taxon>
        <taxon>Hibiscus</taxon>
    </lineage>
</organism>
<proteinExistence type="inferred from homology"/>
<evidence type="ECO:0000256" key="6">
    <source>
        <dbReference type="SAM" id="SignalP"/>
    </source>
</evidence>
<evidence type="ECO:0000256" key="4">
    <source>
        <dbReference type="RuleBase" id="RU003690"/>
    </source>
</evidence>
<sequence>MCFIILSLLCYPLPLKGTPNASPFPSNFLFGTASSSYQFEGAFLTDGKGLNNWDKFTHKPGNIVDGSNGDIAVDHYHRYQAIIEDLDLMQHIGVNSYRFSISWARILPKGRFGSVNKAGIMHYNKLINTLLLKGIQPFVSLTHYDIPQELEDRYGAWLSPQVQTKYQKQQGGSIGIVMNAVWYEPISNSLENKQAAERAQAFYMNWFLDPIIKGKYPEVMQEILGSNLPAFSNHDQGKLKSTGLDFIGINHYTSFYIRDCIFSVCEEKPGTGSSKTEGFVLRTSTKDGVSIGEPTALDWLYVYPQGMEKVITYIKERYNNIPMFITENGLCEDDKSEKGHTEESLNDVKRVEYISGYLGAIAEALRYQSYQHFSVS</sequence>
<dbReference type="InterPro" id="IPR018120">
    <property type="entry name" value="Glyco_hydro_1_AS"/>
</dbReference>
<dbReference type="PANTHER" id="PTHR10353:SF27">
    <property type="entry name" value="BETA-GLUCOSIDASE 47"/>
    <property type="match status" value="1"/>
</dbReference>
<evidence type="ECO:0000256" key="2">
    <source>
        <dbReference type="ARBA" id="ARBA00022801"/>
    </source>
</evidence>
<feature type="chain" id="PRO_5047247097" evidence="6">
    <location>
        <begin position="18"/>
        <end position="376"/>
    </location>
</feature>
<accession>A0ABR2RNR0</accession>
<feature type="signal peptide" evidence="6">
    <location>
        <begin position="1"/>
        <end position="17"/>
    </location>
</feature>
<dbReference type="InterPro" id="IPR001360">
    <property type="entry name" value="Glyco_hydro_1"/>
</dbReference>
<name>A0ABR2RNR0_9ROSI</name>
<feature type="active site" description="Nucleophile" evidence="3">
    <location>
        <position position="327"/>
    </location>
</feature>
<evidence type="ECO:0000313" key="8">
    <source>
        <dbReference type="Proteomes" id="UP001396334"/>
    </source>
</evidence>
<dbReference type="EMBL" id="JBBPBN010000021">
    <property type="protein sequence ID" value="KAK9014409.1"/>
    <property type="molecule type" value="Genomic_DNA"/>
</dbReference>
<dbReference type="PRINTS" id="PR00131">
    <property type="entry name" value="GLHYDRLASE1"/>
</dbReference>
<evidence type="ECO:0000313" key="7">
    <source>
        <dbReference type="EMBL" id="KAK9014409.1"/>
    </source>
</evidence>
<dbReference type="Pfam" id="PF00232">
    <property type="entry name" value="Glyco_hydro_1"/>
    <property type="match status" value="1"/>
</dbReference>
<dbReference type="Gene3D" id="3.20.20.80">
    <property type="entry name" value="Glycosidases"/>
    <property type="match status" value="2"/>
</dbReference>
<dbReference type="SUPFAM" id="SSF51445">
    <property type="entry name" value="(Trans)glycosidases"/>
    <property type="match status" value="1"/>
</dbReference>
<comment type="caution">
    <text evidence="7">The sequence shown here is derived from an EMBL/GenBank/DDBJ whole genome shotgun (WGS) entry which is preliminary data.</text>
</comment>
<dbReference type="PANTHER" id="PTHR10353">
    <property type="entry name" value="GLYCOSYL HYDROLASE"/>
    <property type="match status" value="1"/>
</dbReference>
<evidence type="ECO:0000256" key="1">
    <source>
        <dbReference type="ARBA" id="ARBA00010838"/>
    </source>
</evidence>
<dbReference type="PROSITE" id="PS00653">
    <property type="entry name" value="GLYCOSYL_HYDROL_F1_2"/>
    <property type="match status" value="1"/>
</dbReference>
<dbReference type="InterPro" id="IPR017853">
    <property type="entry name" value="GH"/>
</dbReference>
<protein>
    <submittedName>
        <fullName evidence="7">Uncharacterized protein</fullName>
    </submittedName>
</protein>
<keyword evidence="5" id="KW-0326">Glycosidase</keyword>
<dbReference type="Proteomes" id="UP001396334">
    <property type="component" value="Unassembled WGS sequence"/>
</dbReference>
<keyword evidence="6" id="KW-0732">Signal</keyword>
<reference evidence="7 8" key="1">
    <citation type="journal article" date="2024" name="G3 (Bethesda)">
        <title>Genome assembly of Hibiscus sabdariffa L. provides insights into metabolisms of medicinal natural products.</title>
        <authorList>
            <person name="Kim T."/>
        </authorList>
    </citation>
    <scope>NUCLEOTIDE SEQUENCE [LARGE SCALE GENOMIC DNA]</scope>
    <source>
        <strain evidence="7">TK-2024</strain>
        <tissue evidence="7">Old leaves</tissue>
    </source>
</reference>
<evidence type="ECO:0000256" key="5">
    <source>
        <dbReference type="RuleBase" id="RU004468"/>
    </source>
</evidence>
<keyword evidence="8" id="KW-1185">Reference proteome</keyword>